<evidence type="ECO:0000259" key="7">
    <source>
        <dbReference type="Pfam" id="PF04321"/>
    </source>
</evidence>
<dbReference type="EMBL" id="JBHLZN010000002">
    <property type="protein sequence ID" value="MFB9886604.1"/>
    <property type="molecule type" value="Genomic_DNA"/>
</dbReference>
<dbReference type="Gene3D" id="3.90.25.10">
    <property type="entry name" value="UDP-galactose 4-epimerase, domain 1"/>
    <property type="match status" value="1"/>
</dbReference>
<evidence type="ECO:0000256" key="1">
    <source>
        <dbReference type="ARBA" id="ARBA00004781"/>
    </source>
</evidence>
<evidence type="ECO:0000313" key="8">
    <source>
        <dbReference type="EMBL" id="MFB9886604.1"/>
    </source>
</evidence>
<sequence length="299" mass="33403">MLAAAAHKVLVLGAQGQLGRALYHYLAKLGFQVVGLDRQQVDITDELQVAALFRAEQPWLVLNAAGSGRAVANEALSSAEVRANQQGPQVLAQAAASAGVILFHISCAWVFDGLQQKPYKEDDLIRPVGLLGESKWLGEEQVRRFAPRHIILRTHWLFSLAEEGWLAQVLEQARQVSSLQAVADHIGQPTPVEDVARVVGAMLQQLRCQAELWGTFHYASAEYTSSYGFCEAVLALARQYEPLTCEVLEARKAEEVDAWPARPNQSRLDCRKLRHVYGIGQRPWRTYLATMLAEYYRKR</sequence>
<comment type="caution">
    <text evidence="8">The sequence shown here is derived from an EMBL/GenBank/DDBJ whole genome shotgun (WGS) entry which is preliminary data.</text>
</comment>
<proteinExistence type="inferred from homology"/>
<evidence type="ECO:0000256" key="3">
    <source>
        <dbReference type="ARBA" id="ARBA00012929"/>
    </source>
</evidence>
<dbReference type="PANTHER" id="PTHR10491">
    <property type="entry name" value="DTDP-4-DEHYDRORHAMNOSE REDUCTASE"/>
    <property type="match status" value="1"/>
</dbReference>
<dbReference type="RefSeq" id="WP_027312031.1">
    <property type="nucleotide sequence ID" value="NZ_JBHLZN010000002.1"/>
</dbReference>
<dbReference type="EC" id="1.1.1.133" evidence="3 6"/>
<comment type="function">
    <text evidence="6">Catalyzes the reduction of dTDP-6-deoxy-L-lyxo-4-hexulose to yield dTDP-L-rhamnose.</text>
</comment>
<comment type="similarity">
    <text evidence="2 6">Belongs to the dTDP-4-dehydrorhamnose reductase family.</text>
</comment>
<comment type="catalytic activity">
    <reaction evidence="5 6">
        <text>dTDP-beta-L-rhamnose + NADP(+) = dTDP-4-dehydro-beta-L-rhamnose + NADPH + H(+)</text>
        <dbReference type="Rhea" id="RHEA:21796"/>
        <dbReference type="ChEBI" id="CHEBI:15378"/>
        <dbReference type="ChEBI" id="CHEBI:57510"/>
        <dbReference type="ChEBI" id="CHEBI:57783"/>
        <dbReference type="ChEBI" id="CHEBI:58349"/>
        <dbReference type="ChEBI" id="CHEBI:62830"/>
        <dbReference type="EC" id="1.1.1.133"/>
    </reaction>
</comment>
<feature type="domain" description="RmlD-like substrate binding" evidence="7">
    <location>
        <begin position="8"/>
        <end position="296"/>
    </location>
</feature>
<dbReference type="InterPro" id="IPR029903">
    <property type="entry name" value="RmlD-like-bd"/>
</dbReference>
<name>A0ABV5ZEQ4_9GAMM</name>
<accession>A0ABV5ZEQ4</accession>
<dbReference type="SUPFAM" id="SSF51735">
    <property type="entry name" value="NAD(P)-binding Rossmann-fold domains"/>
    <property type="match status" value="1"/>
</dbReference>
<comment type="cofactor">
    <cofactor evidence="6">
        <name>Mg(2+)</name>
        <dbReference type="ChEBI" id="CHEBI:18420"/>
    </cofactor>
    <text evidence="6">Binds 1 Mg(2+) ion per monomer.</text>
</comment>
<dbReference type="PANTHER" id="PTHR10491:SF4">
    <property type="entry name" value="METHIONINE ADENOSYLTRANSFERASE 2 SUBUNIT BETA"/>
    <property type="match status" value="1"/>
</dbReference>
<reference evidence="8 9" key="1">
    <citation type="submission" date="2024-09" db="EMBL/GenBank/DDBJ databases">
        <authorList>
            <person name="Sun Q."/>
            <person name="Mori K."/>
        </authorList>
    </citation>
    <scope>NUCLEOTIDE SEQUENCE [LARGE SCALE GENOMIC DNA]</scope>
    <source>
        <strain evidence="8 9">ATCC 51285</strain>
    </source>
</reference>
<evidence type="ECO:0000256" key="2">
    <source>
        <dbReference type="ARBA" id="ARBA00010944"/>
    </source>
</evidence>
<keyword evidence="6" id="KW-0560">Oxidoreductase</keyword>
<organism evidence="8 9">
    <name type="scientific">Balneatrix alpica</name>
    <dbReference type="NCBI Taxonomy" id="75684"/>
    <lineage>
        <taxon>Bacteria</taxon>
        <taxon>Pseudomonadati</taxon>
        <taxon>Pseudomonadota</taxon>
        <taxon>Gammaproteobacteria</taxon>
        <taxon>Oceanospirillales</taxon>
        <taxon>Balneatrichaceae</taxon>
        <taxon>Balneatrix</taxon>
    </lineage>
</organism>
<evidence type="ECO:0000256" key="5">
    <source>
        <dbReference type="ARBA" id="ARBA00048200"/>
    </source>
</evidence>
<gene>
    <name evidence="8" type="ORF">ACFFLH_09290</name>
</gene>
<keyword evidence="6" id="KW-0521">NADP</keyword>
<dbReference type="InterPro" id="IPR036291">
    <property type="entry name" value="NAD(P)-bd_dom_sf"/>
</dbReference>
<dbReference type="InterPro" id="IPR005913">
    <property type="entry name" value="dTDP_dehydrorham_reduct"/>
</dbReference>
<dbReference type="Gene3D" id="3.40.50.720">
    <property type="entry name" value="NAD(P)-binding Rossmann-like Domain"/>
    <property type="match status" value="1"/>
</dbReference>
<dbReference type="Pfam" id="PF04321">
    <property type="entry name" value="RmlD_sub_bind"/>
    <property type="match status" value="1"/>
</dbReference>
<protein>
    <recommendedName>
        <fullName evidence="4 6">dTDP-4-dehydrorhamnose reductase</fullName>
        <ecNumber evidence="3 6">1.1.1.133</ecNumber>
    </recommendedName>
</protein>
<dbReference type="Proteomes" id="UP001589628">
    <property type="component" value="Unassembled WGS sequence"/>
</dbReference>
<dbReference type="CDD" id="cd05254">
    <property type="entry name" value="dTDP_HR_like_SDR_e"/>
    <property type="match status" value="1"/>
</dbReference>
<evidence type="ECO:0000256" key="6">
    <source>
        <dbReference type="RuleBase" id="RU364082"/>
    </source>
</evidence>
<evidence type="ECO:0000313" key="9">
    <source>
        <dbReference type="Proteomes" id="UP001589628"/>
    </source>
</evidence>
<keyword evidence="9" id="KW-1185">Reference proteome</keyword>
<evidence type="ECO:0000256" key="4">
    <source>
        <dbReference type="ARBA" id="ARBA00017099"/>
    </source>
</evidence>
<comment type="pathway">
    <text evidence="1 6">Carbohydrate biosynthesis; dTDP-L-rhamnose biosynthesis.</text>
</comment>